<feature type="compositionally biased region" description="Low complexity" evidence="1">
    <location>
        <begin position="21"/>
        <end position="33"/>
    </location>
</feature>
<name>A0ABT2JNX4_9ACTN</name>
<dbReference type="InterPro" id="IPR009959">
    <property type="entry name" value="Cyclase_SnoaL-like"/>
</dbReference>
<dbReference type="PANTHER" id="PTHR38436">
    <property type="entry name" value="POLYKETIDE CYCLASE SNOAL-LIKE DOMAIN"/>
    <property type="match status" value="1"/>
</dbReference>
<dbReference type="InterPro" id="IPR032710">
    <property type="entry name" value="NTF2-like_dom_sf"/>
</dbReference>
<evidence type="ECO:0000313" key="2">
    <source>
        <dbReference type="EMBL" id="MCT2589582.1"/>
    </source>
</evidence>
<comment type="caution">
    <text evidence="2">The sequence shown here is derived from an EMBL/GenBank/DDBJ whole genome shotgun (WGS) entry which is preliminary data.</text>
</comment>
<evidence type="ECO:0000256" key="1">
    <source>
        <dbReference type="SAM" id="MobiDB-lite"/>
    </source>
</evidence>
<dbReference type="Proteomes" id="UP001156389">
    <property type="component" value="Unassembled WGS sequence"/>
</dbReference>
<feature type="region of interest" description="Disordered" evidence="1">
    <location>
        <begin position="1"/>
        <end position="33"/>
    </location>
</feature>
<accession>A0ABT2JNX4</accession>
<keyword evidence="3" id="KW-1185">Reference proteome</keyword>
<feature type="compositionally biased region" description="Basic and acidic residues" evidence="1">
    <location>
        <begin position="1"/>
        <end position="18"/>
    </location>
</feature>
<dbReference type="PANTHER" id="PTHR38436:SF1">
    <property type="entry name" value="ESTER CYCLASE"/>
    <property type="match status" value="1"/>
</dbReference>
<proteinExistence type="predicted"/>
<protein>
    <submittedName>
        <fullName evidence="2">Ester cyclase</fullName>
    </submittedName>
</protein>
<sequence>MSEPKSGTKAEPKGETKAKKAGGQQAAPAGPDLKAAATELVTRAFNKQQPGVVDEQAHADCVFHIPGAGEGAIDKRTLDVAGFKKFLRARYSALPDMQLEMSDLMRDGDQLAARTELTGTQQGRMFGAPPTGRWIQAEGMLMFTYDADGKLIELRQDFDDVEVMVQLGIMAPARTGPMGILTHSVTSAARFAGLRRKARR</sequence>
<reference evidence="2 3" key="1">
    <citation type="submission" date="2021-10" db="EMBL/GenBank/DDBJ databases">
        <title>Streptomyces gossypii sp. nov., isolated from soil collected from cotton field.</title>
        <authorList>
            <person name="Ge X."/>
            <person name="Chen X."/>
            <person name="Liu W."/>
        </authorList>
    </citation>
    <scope>NUCLEOTIDE SEQUENCE [LARGE SCALE GENOMIC DNA]</scope>
    <source>
        <strain evidence="2 3">N2-109</strain>
    </source>
</reference>
<gene>
    <name evidence="2" type="ORF">LHJ74_06535</name>
</gene>
<organism evidence="2 3">
    <name type="scientific">Streptomyces gossypii</name>
    <dbReference type="NCBI Taxonomy" id="2883101"/>
    <lineage>
        <taxon>Bacteria</taxon>
        <taxon>Bacillati</taxon>
        <taxon>Actinomycetota</taxon>
        <taxon>Actinomycetes</taxon>
        <taxon>Kitasatosporales</taxon>
        <taxon>Streptomycetaceae</taxon>
        <taxon>Streptomyces</taxon>
    </lineage>
</organism>
<dbReference type="RefSeq" id="WP_260216589.1">
    <property type="nucleotide sequence ID" value="NZ_JAJAGO010000003.1"/>
</dbReference>
<dbReference type="EMBL" id="JAJAGO010000003">
    <property type="protein sequence ID" value="MCT2589582.1"/>
    <property type="molecule type" value="Genomic_DNA"/>
</dbReference>
<dbReference type="SUPFAM" id="SSF54427">
    <property type="entry name" value="NTF2-like"/>
    <property type="match status" value="1"/>
</dbReference>
<dbReference type="Pfam" id="PF07366">
    <property type="entry name" value="SnoaL"/>
    <property type="match status" value="1"/>
</dbReference>
<dbReference type="Gene3D" id="3.10.450.50">
    <property type="match status" value="1"/>
</dbReference>
<evidence type="ECO:0000313" key="3">
    <source>
        <dbReference type="Proteomes" id="UP001156389"/>
    </source>
</evidence>